<organismHost>
    <name type="scientific">Pyramimonas plurioculata</name>
    <dbReference type="NCBI Taxonomy" id="36893"/>
</organismHost>
<organism evidence="1">
    <name type="scientific">Pyramimonas orientalis virus</name>
    <name type="common">PoV01</name>
    <dbReference type="NCBI Taxonomy" id="455367"/>
    <lineage>
        <taxon>Viruses</taxon>
        <taxon>Varidnaviria</taxon>
        <taxon>Bamfordvirae</taxon>
        <taxon>Nucleocytoviricota</taxon>
        <taxon>Megaviricetes</taxon>
        <taxon>Imitervirales</taxon>
        <taxon>Allomimiviridae</taxon>
        <taxon>Heliosvirus</taxon>
        <taxon>Heliosvirus raunefjordenense</taxon>
    </lineage>
</organism>
<name>A0A7M3UP30_POV01</name>
<evidence type="ECO:0000313" key="1">
    <source>
        <dbReference type="EMBL" id="QOI90487.1"/>
    </source>
</evidence>
<reference evidence="1" key="1">
    <citation type="submission" date="2020-06" db="EMBL/GenBank/DDBJ databases">
        <title>Lateral gene transfer of anion-conducting channel rhodopsins between green algae and giant viruses.</title>
        <authorList>
            <person name="Rozenberg A."/>
            <person name="Oppermann J."/>
            <person name="Wietek J."/>
            <person name="Fernandez Lahore R.G."/>
            <person name="Sandaa R.-A."/>
            <person name="Bratbak G."/>
            <person name="Hegemann P."/>
            <person name="Beja O."/>
        </authorList>
    </citation>
    <scope>NUCLEOTIDE SEQUENCE</scope>
    <source>
        <strain evidence="1">01B</strain>
    </source>
</reference>
<dbReference type="EMBL" id="MT663538">
    <property type="protein sequence ID" value="QOI90487.1"/>
    <property type="molecule type" value="Genomic_DNA"/>
</dbReference>
<proteinExistence type="predicted"/>
<sequence>MRQTKFIYAIVEKHMLDILKIKEESVRYNKDKTKFIFKTYKEEPKLANVSLYSKDRIKQILKTDEWRSNLNV</sequence>
<protein>
    <submittedName>
        <fullName evidence="1">Uncharacterized protein</fullName>
    </submittedName>
</protein>
<accession>A0A7M3UP30</accession>
<gene>
    <name evidence="1" type="ORF">HWQ62_00351</name>
</gene>